<dbReference type="SMART" id="SM00028">
    <property type="entry name" value="TPR"/>
    <property type="match status" value="4"/>
</dbReference>
<accession>A0A512H3N4</accession>
<dbReference type="EC" id="2.4.1.255" evidence="3"/>
<evidence type="ECO:0000256" key="5">
    <source>
        <dbReference type="ARBA" id="ARBA00022679"/>
    </source>
</evidence>
<dbReference type="Proteomes" id="UP000321567">
    <property type="component" value="Unassembled WGS sequence"/>
</dbReference>
<evidence type="ECO:0000256" key="7">
    <source>
        <dbReference type="ARBA" id="ARBA00022803"/>
    </source>
</evidence>
<name>A0A512H3N4_9PROT</name>
<evidence type="ECO:0000256" key="4">
    <source>
        <dbReference type="ARBA" id="ARBA00022676"/>
    </source>
</evidence>
<evidence type="ECO:0000256" key="1">
    <source>
        <dbReference type="ARBA" id="ARBA00004922"/>
    </source>
</evidence>
<dbReference type="Gene3D" id="1.25.40.10">
    <property type="entry name" value="Tetratricopeptide repeat domain"/>
    <property type="match status" value="2"/>
</dbReference>
<dbReference type="InterPro" id="IPR029489">
    <property type="entry name" value="OGT/SEC/SPY_C"/>
</dbReference>
<dbReference type="GO" id="GO:0006493">
    <property type="term" value="P:protein O-linked glycosylation"/>
    <property type="evidence" value="ECO:0007669"/>
    <property type="project" value="TreeGrafter"/>
</dbReference>
<dbReference type="Pfam" id="PF14559">
    <property type="entry name" value="TPR_19"/>
    <property type="match status" value="1"/>
</dbReference>
<proteinExistence type="inferred from homology"/>
<evidence type="ECO:0000256" key="3">
    <source>
        <dbReference type="ARBA" id="ARBA00011970"/>
    </source>
</evidence>
<comment type="pathway">
    <text evidence="1">Protein modification; protein glycosylation.</text>
</comment>
<reference evidence="9 10" key="1">
    <citation type="submission" date="2019-07" db="EMBL/GenBank/DDBJ databases">
        <title>Whole genome shotgun sequence of Rhodospirillum oryzae NBRC 107573.</title>
        <authorList>
            <person name="Hosoyama A."/>
            <person name="Uohara A."/>
            <person name="Ohji S."/>
            <person name="Ichikawa N."/>
        </authorList>
    </citation>
    <scope>NUCLEOTIDE SEQUENCE [LARGE SCALE GENOMIC DNA]</scope>
    <source>
        <strain evidence="9 10">NBRC 107573</strain>
    </source>
</reference>
<evidence type="ECO:0000313" key="10">
    <source>
        <dbReference type="Proteomes" id="UP000321567"/>
    </source>
</evidence>
<evidence type="ECO:0000256" key="6">
    <source>
        <dbReference type="ARBA" id="ARBA00022737"/>
    </source>
</evidence>
<comment type="similarity">
    <text evidence="2">Belongs to the glycosyltransferase 41 family. O-GlcNAc transferase subfamily.</text>
</comment>
<keyword evidence="6" id="KW-0677">Repeat</keyword>
<keyword evidence="4" id="KW-0328">Glycosyltransferase</keyword>
<dbReference type="AlphaFoldDB" id="A0A512H3N4"/>
<gene>
    <name evidence="9" type="ORF">ROR02_02070</name>
</gene>
<evidence type="ECO:0000256" key="2">
    <source>
        <dbReference type="ARBA" id="ARBA00005386"/>
    </source>
</evidence>
<dbReference type="InterPro" id="IPR019734">
    <property type="entry name" value="TPR_rpt"/>
</dbReference>
<organism evidence="9 10">
    <name type="scientific">Pararhodospirillum oryzae</name>
    <dbReference type="NCBI Taxonomy" id="478448"/>
    <lineage>
        <taxon>Bacteria</taxon>
        <taxon>Pseudomonadati</taxon>
        <taxon>Pseudomonadota</taxon>
        <taxon>Alphaproteobacteria</taxon>
        <taxon>Rhodospirillales</taxon>
        <taxon>Rhodospirillaceae</taxon>
        <taxon>Pararhodospirillum</taxon>
    </lineage>
</organism>
<dbReference type="InterPro" id="IPR011990">
    <property type="entry name" value="TPR-like_helical_dom_sf"/>
</dbReference>
<feature type="domain" description="O-GlcNAc transferase C-terminal" evidence="8">
    <location>
        <begin position="490"/>
        <end position="659"/>
    </location>
</feature>
<evidence type="ECO:0000259" key="8">
    <source>
        <dbReference type="Pfam" id="PF13844"/>
    </source>
</evidence>
<keyword evidence="10" id="KW-1185">Reference proteome</keyword>
<dbReference type="RefSeq" id="WP_170244902.1">
    <property type="nucleotide sequence ID" value="NZ_BJZO01000003.1"/>
</dbReference>
<dbReference type="PANTHER" id="PTHR44998:SF1">
    <property type="entry name" value="UDP-N-ACETYLGLUCOSAMINE--PEPTIDE N-ACETYLGLUCOSAMINYLTRANSFERASE 110 KDA SUBUNIT"/>
    <property type="match status" value="1"/>
</dbReference>
<dbReference type="Gene3D" id="3.40.50.2000">
    <property type="entry name" value="Glycogen Phosphorylase B"/>
    <property type="match status" value="1"/>
</dbReference>
<comment type="caution">
    <text evidence="9">The sequence shown here is derived from an EMBL/GenBank/DDBJ whole genome shotgun (WGS) entry which is preliminary data.</text>
</comment>
<dbReference type="EMBL" id="BJZO01000003">
    <property type="protein sequence ID" value="GEO80076.1"/>
    <property type="molecule type" value="Genomic_DNA"/>
</dbReference>
<dbReference type="SUPFAM" id="SSF53756">
    <property type="entry name" value="UDP-Glycosyltransferase/glycogen phosphorylase"/>
    <property type="match status" value="1"/>
</dbReference>
<dbReference type="PANTHER" id="PTHR44998">
    <property type="match status" value="1"/>
</dbReference>
<dbReference type="Gene3D" id="3.40.50.11380">
    <property type="match status" value="1"/>
</dbReference>
<dbReference type="Pfam" id="PF13844">
    <property type="entry name" value="Glyco_transf_41"/>
    <property type="match status" value="1"/>
</dbReference>
<sequence>MPALREERLDRALAAHQAGRLDEALAEYDAILATDPAHVEALHLSAMALLMRGRPAVAVARVRLALVLAPDAMDPWRALAHACQARGDDAGAENAWRRLLAVRPGLSAPVLSLGRLLVRRGALAAAEALYRTLGSLIEAQHQLAAVLNERGAYEEALEVTGRCQVQEQTPSVSTLLNRGFALAGLERPGEAAELLRHALALDPGSWPVRANLARVLERSGAWAEALRVVEGAGDHPAAAVMATAVLPRVPVSGAEIDEARIRLRRGLAALRDRGAFLPDPNALGGALAVPALATHGRDDTALMTELAETMRRVSPVLGHVAAHAEKAPTGERRRVGVVSATLARGETAHGLVALVEELRGRPELEVVLVAPGPASSPAWARLVEEGTREAVLPRDILRAQKDLEALCLDVLVYPEVGVDPLTTALAHARLAPLQVALPGHPVTTGLPSIDAYVSADALEPPGARAHYREPLIRVPGLMTCQPRPQPEAADRARLALPEDATLYLCAHPLERIHPDMDAVFARVLAGDARGRLCLFRAPEGELTRLMGARLAAAGVPAERLVWLRWPRPGIRQAALKAVDVVLDAFYWGGGPAILEALGVGTPVVSWPGPFMRGRRTQGYYRMMGLNEGLARTQEGYERLALALGREPERRRALSEQLRDRAPGLFDDRRSILALADGIRSWTRPA</sequence>
<keyword evidence="5" id="KW-0808">Transferase</keyword>
<protein>
    <recommendedName>
        <fullName evidence="3">protein O-GlcNAc transferase</fullName>
        <ecNumber evidence="3">2.4.1.255</ecNumber>
    </recommendedName>
</protein>
<dbReference type="GO" id="GO:0097363">
    <property type="term" value="F:protein O-acetylglucosaminyltransferase activity"/>
    <property type="evidence" value="ECO:0007669"/>
    <property type="project" value="UniProtKB-EC"/>
</dbReference>
<dbReference type="SUPFAM" id="SSF48452">
    <property type="entry name" value="TPR-like"/>
    <property type="match status" value="1"/>
</dbReference>
<keyword evidence="7" id="KW-0802">TPR repeat</keyword>
<evidence type="ECO:0000313" key="9">
    <source>
        <dbReference type="EMBL" id="GEO80076.1"/>
    </source>
</evidence>